<name>A0ABP7I311_9ACTN</name>
<sequence length="92" mass="9580">MFHGQTGHGGILHPPGGLRVRRASAAQGAGHYRRARRRRKHGPTADPAGVSAGPVTVLDATVRVDCVVSFIAHTIIPSVSTRVAEGGQEPAL</sequence>
<evidence type="ECO:0000313" key="3">
    <source>
        <dbReference type="Proteomes" id="UP001501009"/>
    </source>
</evidence>
<protein>
    <submittedName>
        <fullName evidence="2">Uncharacterized protein</fullName>
    </submittedName>
</protein>
<feature type="region of interest" description="Disordered" evidence="1">
    <location>
        <begin position="1"/>
        <end position="53"/>
    </location>
</feature>
<comment type="caution">
    <text evidence="2">The sequence shown here is derived from an EMBL/GenBank/DDBJ whole genome shotgun (WGS) entry which is preliminary data.</text>
</comment>
<reference evidence="3" key="1">
    <citation type="journal article" date="2019" name="Int. J. Syst. Evol. Microbiol.">
        <title>The Global Catalogue of Microorganisms (GCM) 10K type strain sequencing project: providing services to taxonomists for standard genome sequencing and annotation.</title>
        <authorList>
            <consortium name="The Broad Institute Genomics Platform"/>
            <consortium name="The Broad Institute Genome Sequencing Center for Infectious Disease"/>
            <person name="Wu L."/>
            <person name="Ma J."/>
        </authorList>
    </citation>
    <scope>NUCLEOTIDE SEQUENCE [LARGE SCALE GENOMIC DNA]</scope>
    <source>
        <strain evidence="3">JCM 17138</strain>
    </source>
</reference>
<dbReference type="EMBL" id="BAABDE010000020">
    <property type="protein sequence ID" value="GAA3808310.1"/>
    <property type="molecule type" value="Genomic_DNA"/>
</dbReference>
<feature type="compositionally biased region" description="Basic residues" evidence="1">
    <location>
        <begin position="31"/>
        <end position="42"/>
    </location>
</feature>
<keyword evidence="3" id="KW-1185">Reference proteome</keyword>
<organism evidence="2 3">
    <name type="scientific">Streptomyces coacervatus</name>
    <dbReference type="NCBI Taxonomy" id="647381"/>
    <lineage>
        <taxon>Bacteria</taxon>
        <taxon>Bacillati</taxon>
        <taxon>Actinomycetota</taxon>
        <taxon>Actinomycetes</taxon>
        <taxon>Kitasatosporales</taxon>
        <taxon>Streptomycetaceae</taxon>
        <taxon>Streptomyces</taxon>
    </lineage>
</organism>
<evidence type="ECO:0000256" key="1">
    <source>
        <dbReference type="SAM" id="MobiDB-lite"/>
    </source>
</evidence>
<proteinExistence type="predicted"/>
<dbReference type="Proteomes" id="UP001501009">
    <property type="component" value="Unassembled WGS sequence"/>
</dbReference>
<evidence type="ECO:0000313" key="2">
    <source>
        <dbReference type="EMBL" id="GAA3808310.1"/>
    </source>
</evidence>
<feature type="compositionally biased region" description="Gly residues" evidence="1">
    <location>
        <begin position="1"/>
        <end position="10"/>
    </location>
</feature>
<accession>A0ABP7I311</accession>
<gene>
    <name evidence="2" type="ORF">GCM10022403_048100</name>
</gene>